<dbReference type="FunFam" id="3.30.160.60:FF:000446">
    <property type="entry name" value="Zinc finger protein"/>
    <property type="match status" value="1"/>
</dbReference>
<dbReference type="Gene3D" id="3.30.160.60">
    <property type="entry name" value="Classic Zinc Finger"/>
    <property type="match status" value="3"/>
</dbReference>
<dbReference type="SMART" id="SM00355">
    <property type="entry name" value="ZnF_C2H2"/>
    <property type="match status" value="3"/>
</dbReference>
<organism evidence="14 15">
    <name type="scientific">Galendromus occidentalis</name>
    <name type="common">western predatory mite</name>
    <dbReference type="NCBI Taxonomy" id="34638"/>
    <lineage>
        <taxon>Eukaryota</taxon>
        <taxon>Metazoa</taxon>
        <taxon>Ecdysozoa</taxon>
        <taxon>Arthropoda</taxon>
        <taxon>Chelicerata</taxon>
        <taxon>Arachnida</taxon>
        <taxon>Acari</taxon>
        <taxon>Parasitiformes</taxon>
        <taxon>Mesostigmata</taxon>
        <taxon>Gamasina</taxon>
        <taxon>Phytoseioidea</taxon>
        <taxon>Phytoseiidae</taxon>
        <taxon>Typhlodrominae</taxon>
        <taxon>Galendromus</taxon>
    </lineage>
</organism>
<evidence type="ECO:0000256" key="1">
    <source>
        <dbReference type="ARBA" id="ARBA00004123"/>
    </source>
</evidence>
<feature type="chain" id="PRO_5042549945" evidence="12">
    <location>
        <begin position="19"/>
        <end position="278"/>
    </location>
</feature>
<dbReference type="Proteomes" id="UP000694867">
    <property type="component" value="Unplaced"/>
</dbReference>
<evidence type="ECO:0000256" key="12">
    <source>
        <dbReference type="SAM" id="SignalP"/>
    </source>
</evidence>
<keyword evidence="5" id="KW-0862">Zinc</keyword>
<dbReference type="GO" id="GO:0000981">
    <property type="term" value="F:DNA-binding transcription factor activity, RNA polymerase II-specific"/>
    <property type="evidence" value="ECO:0007669"/>
    <property type="project" value="TreeGrafter"/>
</dbReference>
<dbReference type="RefSeq" id="XP_028968700.1">
    <property type="nucleotide sequence ID" value="XM_029112867.1"/>
</dbReference>
<dbReference type="Pfam" id="PF00096">
    <property type="entry name" value="zf-C2H2"/>
    <property type="match status" value="2"/>
</dbReference>
<dbReference type="KEGG" id="goe:100908188"/>
<evidence type="ECO:0000256" key="3">
    <source>
        <dbReference type="ARBA" id="ARBA00022723"/>
    </source>
</evidence>
<keyword evidence="9" id="KW-0539">Nucleus</keyword>
<dbReference type="FunFam" id="3.30.160.60:FF:001395">
    <property type="entry name" value="Krueppel-like factor 7"/>
    <property type="match status" value="1"/>
</dbReference>
<evidence type="ECO:0000313" key="15">
    <source>
        <dbReference type="RefSeq" id="XP_028968700.1"/>
    </source>
</evidence>
<keyword evidence="12" id="KW-0732">Signal</keyword>
<evidence type="ECO:0000259" key="13">
    <source>
        <dbReference type="PROSITE" id="PS50157"/>
    </source>
</evidence>
<sequence>MFPVLSILICSPFPLALIHSSVSFCSLQTILEMERYLKNEPRNDHTLAEALVEDVFMRSWEDISVGAKERLLCSSISSHLDSGIGSSEETEDLDEFNANIDAVSVSSSSSVSWDSDTTPPEPSPSSTSKRRKTIIPESMISTMKILPVSGSTSPLSPPSSPELPRKASGNGVAFRVSSSRARRYESESSKRRVHRCQFNGCKKVYTKSSHLKAHQRTHTGEKPYKCSWEGCEWRFARSDELTRHYRKHTGSKPFKCIHCDRCFSRSDHLALHNKRHQP</sequence>
<dbReference type="GO" id="GO:0008270">
    <property type="term" value="F:zinc ion binding"/>
    <property type="evidence" value="ECO:0007669"/>
    <property type="project" value="UniProtKB-KW"/>
</dbReference>
<feature type="domain" description="C2H2-type" evidence="13">
    <location>
        <begin position="224"/>
        <end position="253"/>
    </location>
</feature>
<comment type="similarity">
    <text evidence="2">Belongs to the krueppel C2H2-type zinc-finger protein family.</text>
</comment>
<evidence type="ECO:0000256" key="6">
    <source>
        <dbReference type="ARBA" id="ARBA00023015"/>
    </source>
</evidence>
<evidence type="ECO:0000313" key="14">
    <source>
        <dbReference type="Proteomes" id="UP000694867"/>
    </source>
</evidence>
<evidence type="ECO:0000256" key="5">
    <source>
        <dbReference type="ARBA" id="ARBA00022833"/>
    </source>
</evidence>
<dbReference type="GeneID" id="100908188"/>
<keyword evidence="3" id="KW-0479">Metal-binding</keyword>
<gene>
    <name evidence="15" type="primary">LOC100908188</name>
</gene>
<keyword evidence="14" id="KW-1185">Reference proteome</keyword>
<protein>
    <submittedName>
        <fullName evidence="15">Krueppel-like factor 6</fullName>
    </submittedName>
</protein>
<dbReference type="PROSITE" id="PS50157">
    <property type="entry name" value="ZINC_FINGER_C2H2_2"/>
    <property type="match status" value="3"/>
</dbReference>
<comment type="subcellular location">
    <subcellularLocation>
        <location evidence="1">Nucleus</location>
    </subcellularLocation>
</comment>
<dbReference type="PANTHER" id="PTHR23235:SF166">
    <property type="entry name" value="DENDRITIC ARBOR REDUCTION PROTEIN 1"/>
    <property type="match status" value="1"/>
</dbReference>
<evidence type="ECO:0000256" key="9">
    <source>
        <dbReference type="ARBA" id="ARBA00023242"/>
    </source>
</evidence>
<proteinExistence type="inferred from homology"/>
<keyword evidence="8" id="KW-0804">Transcription</keyword>
<evidence type="ECO:0000256" key="8">
    <source>
        <dbReference type="ARBA" id="ARBA00023163"/>
    </source>
</evidence>
<dbReference type="AlphaFoldDB" id="A0AAJ7WIZ5"/>
<keyword evidence="7" id="KW-0238">DNA-binding</keyword>
<keyword evidence="6" id="KW-0805">Transcription regulation</keyword>
<feature type="signal peptide" evidence="12">
    <location>
        <begin position="1"/>
        <end position="18"/>
    </location>
</feature>
<dbReference type="PANTHER" id="PTHR23235">
    <property type="entry name" value="KRUEPPEL-LIKE TRANSCRIPTION FACTOR"/>
    <property type="match status" value="1"/>
</dbReference>
<dbReference type="PROSITE" id="PS00028">
    <property type="entry name" value="ZINC_FINGER_C2H2_1"/>
    <property type="match status" value="3"/>
</dbReference>
<dbReference type="FunFam" id="3.30.160.60:FF:000021">
    <property type="entry name" value="Basic krueppel-like factor 3"/>
    <property type="match status" value="1"/>
</dbReference>
<feature type="domain" description="C2H2-type" evidence="13">
    <location>
        <begin position="254"/>
        <end position="278"/>
    </location>
</feature>
<evidence type="ECO:0000256" key="4">
    <source>
        <dbReference type="ARBA" id="ARBA00022771"/>
    </source>
</evidence>
<dbReference type="InterPro" id="IPR013087">
    <property type="entry name" value="Znf_C2H2_type"/>
</dbReference>
<feature type="region of interest" description="Disordered" evidence="11">
    <location>
        <begin position="109"/>
        <end position="175"/>
    </location>
</feature>
<evidence type="ECO:0000256" key="7">
    <source>
        <dbReference type="ARBA" id="ARBA00023125"/>
    </source>
</evidence>
<evidence type="ECO:0000256" key="11">
    <source>
        <dbReference type="SAM" id="MobiDB-lite"/>
    </source>
</evidence>
<dbReference type="GO" id="GO:0005634">
    <property type="term" value="C:nucleus"/>
    <property type="evidence" value="ECO:0007669"/>
    <property type="project" value="UniProtKB-SubCell"/>
</dbReference>
<accession>A0AAJ7WIZ5</accession>
<dbReference type="InterPro" id="IPR036236">
    <property type="entry name" value="Znf_C2H2_sf"/>
</dbReference>
<name>A0AAJ7WIZ5_9ACAR</name>
<dbReference type="GO" id="GO:0000978">
    <property type="term" value="F:RNA polymerase II cis-regulatory region sequence-specific DNA binding"/>
    <property type="evidence" value="ECO:0007669"/>
    <property type="project" value="TreeGrafter"/>
</dbReference>
<feature type="domain" description="C2H2-type" evidence="13">
    <location>
        <begin position="194"/>
        <end position="223"/>
    </location>
</feature>
<evidence type="ECO:0000256" key="10">
    <source>
        <dbReference type="PROSITE-ProRule" id="PRU00042"/>
    </source>
</evidence>
<evidence type="ECO:0000256" key="2">
    <source>
        <dbReference type="ARBA" id="ARBA00006991"/>
    </source>
</evidence>
<reference evidence="15" key="1">
    <citation type="submission" date="2025-08" db="UniProtKB">
        <authorList>
            <consortium name="RefSeq"/>
        </authorList>
    </citation>
    <scope>IDENTIFICATION</scope>
</reference>
<dbReference type="SUPFAM" id="SSF57667">
    <property type="entry name" value="beta-beta-alpha zinc fingers"/>
    <property type="match status" value="2"/>
</dbReference>
<keyword evidence="4 10" id="KW-0863">Zinc-finger</keyword>